<evidence type="ECO:0000256" key="5">
    <source>
        <dbReference type="SAM" id="Phobius"/>
    </source>
</evidence>
<feature type="transmembrane region" description="Helical" evidence="5">
    <location>
        <begin position="33"/>
        <end position="52"/>
    </location>
</feature>
<keyword evidence="2 5" id="KW-0812">Transmembrane</keyword>
<reference evidence="7" key="1">
    <citation type="journal article" date="2015" name="Elife">
        <title>Stem cells and fluid flow drive cyst formation in an invertebrate excretory organ.</title>
        <authorList>
            <person name="Thi-Kim Vu H."/>
            <person name="Rink J.C."/>
            <person name="McKinney S.A."/>
            <person name="McClain M."/>
            <person name="Lakshmanaperumal N."/>
            <person name="Alexander R."/>
            <person name="Sanchez Alvarado A."/>
        </authorList>
    </citation>
    <scope>NUCLEOTIDE SEQUENCE</scope>
</reference>
<name>A0A0H3YIV9_SCHMD</name>
<evidence type="ECO:0000256" key="3">
    <source>
        <dbReference type="ARBA" id="ARBA00022989"/>
    </source>
</evidence>
<proteinExistence type="evidence at transcript level"/>
<feature type="transmembrane region" description="Helical" evidence="5">
    <location>
        <begin position="192"/>
        <end position="209"/>
    </location>
</feature>
<organism evidence="7">
    <name type="scientific">Schmidtea mediterranea</name>
    <name type="common">Freshwater planarian flatworm</name>
    <dbReference type="NCBI Taxonomy" id="79327"/>
    <lineage>
        <taxon>Eukaryota</taxon>
        <taxon>Metazoa</taxon>
        <taxon>Spiralia</taxon>
        <taxon>Lophotrochozoa</taxon>
        <taxon>Platyhelminthes</taxon>
        <taxon>Rhabditophora</taxon>
        <taxon>Seriata</taxon>
        <taxon>Tricladida</taxon>
        <taxon>Continenticola</taxon>
        <taxon>Geoplanoidea</taxon>
        <taxon>Dugesiidae</taxon>
        <taxon>Schmidtea</taxon>
    </lineage>
</organism>
<dbReference type="OrthoDB" id="3900342at2759"/>
<dbReference type="InterPro" id="IPR029485">
    <property type="entry name" value="CAT_C"/>
</dbReference>
<evidence type="ECO:0000313" key="7">
    <source>
        <dbReference type="EMBL" id="AKN21446.1"/>
    </source>
</evidence>
<feature type="transmembrane region" description="Helical" evidence="5">
    <location>
        <begin position="466"/>
        <end position="488"/>
    </location>
</feature>
<evidence type="ECO:0000256" key="4">
    <source>
        <dbReference type="ARBA" id="ARBA00023136"/>
    </source>
</evidence>
<dbReference type="GO" id="GO:0061459">
    <property type="term" value="F:L-arginine transmembrane transporter activity"/>
    <property type="evidence" value="ECO:0007669"/>
    <property type="project" value="TreeGrafter"/>
</dbReference>
<feature type="transmembrane region" description="Helical" evidence="5">
    <location>
        <begin position="278"/>
        <end position="307"/>
    </location>
</feature>
<keyword evidence="3 5" id="KW-1133">Transmembrane helix</keyword>
<dbReference type="GO" id="GO:0097638">
    <property type="term" value="P:L-arginine import across plasma membrane"/>
    <property type="evidence" value="ECO:0007669"/>
    <property type="project" value="TreeGrafter"/>
</dbReference>
<feature type="transmembrane region" description="Helical" evidence="5">
    <location>
        <begin position="163"/>
        <end position="180"/>
    </location>
</feature>
<dbReference type="Pfam" id="PF13906">
    <property type="entry name" value="AA_permease_C"/>
    <property type="match status" value="1"/>
</dbReference>
<evidence type="ECO:0000259" key="6">
    <source>
        <dbReference type="Pfam" id="PF13906"/>
    </source>
</evidence>
<dbReference type="PANTHER" id="PTHR43243">
    <property type="entry name" value="INNER MEMBRANE TRANSPORTER YGJI-RELATED"/>
    <property type="match status" value="1"/>
</dbReference>
<feature type="transmembrane region" description="Helical" evidence="5">
    <location>
        <begin position="557"/>
        <end position="577"/>
    </location>
</feature>
<sequence length="606" mass="66909">MKIKRFFMGFFRKKTYIGVDLNKSLLARCLTTLDLTALGIGATLGAGVYVVAGKVAKESAGPSVVVSFLIAAIASIFAGLCYAEFGARVPRTGSAYIYSYVSVGELMAFIIGWNLILEYVIGTASVARAWSSNFDEIIGGHIKDFFNSTMPMNLIGLAPYPDLFAFLITVVLTSILCIGVKESSRFNNIFTVLNVSVILYVIICGFWNVDIKNWKIPPKTMSNGTIIYNPHIGSGYFFPFGISGMLSGAGTCFYAFVGFDSIATTGEEVINPQKAIPFAIIFCLSLCFVAYASISTIITLMCPFYIINEDAPLPFIFDKAGWYVSKYIVGIGALFGLSTSLLGALFPLPRIIYAMSSDGLLFAFLSKINKRFKTPLVATAAAGLLAATMSALFDLKSLVDMMSIGTLLAYTLVAFSILLLRGSVDSINVDSDSENEQKSEIIQSGISFREYRRNILKRRSVRPSMITGFISKFNSYCLIVSIFILDLLLVQDTLIKTPALLFFIILFIIWIIFLCITLFIQPENQKKISFKVPGVPWLPAISILINLYLMLKLPVDTWYRFGIWMAVGFLIYFFYGLSHSKEGKKNSSSNTQLLFDNSKVGYTLSH</sequence>
<feature type="transmembrane region" description="Helical" evidence="5">
    <location>
        <begin position="500"/>
        <end position="520"/>
    </location>
</feature>
<feature type="transmembrane region" description="Helical" evidence="5">
    <location>
        <begin position="532"/>
        <end position="551"/>
    </location>
</feature>
<evidence type="ECO:0000256" key="1">
    <source>
        <dbReference type="ARBA" id="ARBA00004141"/>
    </source>
</evidence>
<dbReference type="GO" id="GO:0005886">
    <property type="term" value="C:plasma membrane"/>
    <property type="evidence" value="ECO:0007669"/>
    <property type="project" value="TreeGrafter"/>
</dbReference>
<dbReference type="GO" id="GO:0000064">
    <property type="term" value="F:L-ornithine transmembrane transporter activity"/>
    <property type="evidence" value="ECO:0007669"/>
    <property type="project" value="TreeGrafter"/>
</dbReference>
<feature type="transmembrane region" description="Helical" evidence="5">
    <location>
        <begin position="327"/>
        <end position="353"/>
    </location>
</feature>
<dbReference type="GO" id="GO:0015189">
    <property type="term" value="F:L-lysine transmembrane transporter activity"/>
    <property type="evidence" value="ECO:0007669"/>
    <property type="project" value="TreeGrafter"/>
</dbReference>
<accession>A0A0H3YIV9</accession>
<dbReference type="PANTHER" id="PTHR43243:SF105">
    <property type="entry name" value="CATIONIC AMINO ACID TRANSPORTER C-TERMINAL DOMAIN-CONTAINING PROTEIN"/>
    <property type="match status" value="1"/>
</dbReference>
<dbReference type="InterPro" id="IPR002293">
    <property type="entry name" value="AA/rel_permease1"/>
</dbReference>
<dbReference type="PIRSF" id="PIRSF006060">
    <property type="entry name" value="AA_transporter"/>
    <property type="match status" value="1"/>
</dbReference>
<protein>
    <submittedName>
        <fullName evidence="7">Slc7a-2</fullName>
    </submittedName>
</protein>
<feature type="transmembrane region" description="Helical" evidence="5">
    <location>
        <begin position="64"/>
        <end position="83"/>
    </location>
</feature>
<feature type="transmembrane region" description="Helical" evidence="5">
    <location>
        <begin position="399"/>
        <end position="420"/>
    </location>
</feature>
<dbReference type="Pfam" id="PF13520">
    <property type="entry name" value="AA_permease_2"/>
    <property type="match status" value="1"/>
</dbReference>
<feature type="transmembrane region" description="Helical" evidence="5">
    <location>
        <begin position="95"/>
        <end position="116"/>
    </location>
</feature>
<dbReference type="FunFam" id="1.20.1740.10:FF:000010">
    <property type="entry name" value="probable cationic amino acid transporter"/>
    <property type="match status" value="1"/>
</dbReference>
<dbReference type="AlphaFoldDB" id="A0A0H3YIV9"/>
<dbReference type="EMBL" id="KT163496">
    <property type="protein sequence ID" value="AKN21446.1"/>
    <property type="molecule type" value="mRNA"/>
</dbReference>
<dbReference type="Gene3D" id="1.20.1740.10">
    <property type="entry name" value="Amino acid/polyamine transporter I"/>
    <property type="match status" value="2"/>
</dbReference>
<feature type="transmembrane region" description="Helical" evidence="5">
    <location>
        <begin position="236"/>
        <end position="257"/>
    </location>
</feature>
<comment type="subcellular location">
    <subcellularLocation>
        <location evidence="1">Membrane</location>
        <topology evidence="1">Multi-pass membrane protein</topology>
    </subcellularLocation>
</comment>
<gene>
    <name evidence="7" type="primary">slc7a-2</name>
</gene>
<feature type="transmembrane region" description="Helical" evidence="5">
    <location>
        <begin position="374"/>
        <end position="393"/>
    </location>
</feature>
<feature type="domain" description="Cationic amino acid transporter C-terminal" evidence="6">
    <location>
        <begin position="530"/>
        <end position="580"/>
    </location>
</feature>
<evidence type="ECO:0000256" key="2">
    <source>
        <dbReference type="ARBA" id="ARBA00022692"/>
    </source>
</evidence>
<keyword evidence="4 5" id="KW-0472">Membrane</keyword>